<organism evidence="1 2">
    <name type="scientific">Chryseobacterium taichungense</name>
    <dbReference type="NCBI Taxonomy" id="295069"/>
    <lineage>
        <taxon>Bacteria</taxon>
        <taxon>Pseudomonadati</taxon>
        <taxon>Bacteroidota</taxon>
        <taxon>Flavobacteriia</taxon>
        <taxon>Flavobacteriales</taxon>
        <taxon>Weeksellaceae</taxon>
        <taxon>Chryseobacterium group</taxon>
        <taxon>Chryseobacterium</taxon>
    </lineage>
</organism>
<reference evidence="2" key="1">
    <citation type="submission" date="2016-10" db="EMBL/GenBank/DDBJ databases">
        <authorList>
            <person name="Varghese N."/>
            <person name="Submissions S."/>
        </authorList>
    </citation>
    <scope>NUCLEOTIDE SEQUENCE [LARGE SCALE GENOMIC DNA]</scope>
    <source>
        <strain evidence="2">DSM 17453</strain>
    </source>
</reference>
<dbReference type="AlphaFoldDB" id="A0A1H8AYA4"/>
<evidence type="ECO:0000313" key="1">
    <source>
        <dbReference type="EMBL" id="SEM75722.1"/>
    </source>
</evidence>
<sequence length="175" mass="19834">MYGLMKIFIMAYTVVSVFPVTVDTEEIKRDLKENGFNEANIIVSKSSVESGLSTDHYQEDEQTKGFFEYTFAHDAEMLDAYRKHSIGRNNVIVYADNLEQATTAKSILNKNGALEVFKKPSENQKDIPNGMTEEEYNGIIAKARHNIYFLGSERVYHSNVIKGMDDPMDDLGSED</sequence>
<protein>
    <submittedName>
        <fullName evidence="1">Uncharacterized protein</fullName>
    </submittedName>
</protein>
<accession>A0A1H8AYA4</accession>
<proteinExistence type="predicted"/>
<gene>
    <name evidence="1" type="ORF">SAMN05421856_106147</name>
</gene>
<dbReference type="EMBL" id="FOBV01000006">
    <property type="protein sequence ID" value="SEM75722.1"/>
    <property type="molecule type" value="Genomic_DNA"/>
</dbReference>
<keyword evidence="2" id="KW-1185">Reference proteome</keyword>
<dbReference type="STRING" id="295069.SAMN05421856_106147"/>
<evidence type="ECO:0000313" key="2">
    <source>
        <dbReference type="Proteomes" id="UP000199450"/>
    </source>
</evidence>
<dbReference type="Proteomes" id="UP000199450">
    <property type="component" value="Unassembled WGS sequence"/>
</dbReference>
<name>A0A1H8AYA4_9FLAO</name>